<feature type="transmembrane region" description="Helical" evidence="2">
    <location>
        <begin position="87"/>
        <end position="107"/>
    </location>
</feature>
<dbReference type="AlphaFoldDB" id="A0A9P6D5B7"/>
<keyword evidence="2" id="KW-1133">Transmembrane helix</keyword>
<dbReference type="OrthoDB" id="3358048at2759"/>
<feature type="transmembrane region" description="Helical" evidence="2">
    <location>
        <begin position="48"/>
        <end position="67"/>
    </location>
</feature>
<name>A0A9P6D5B7_9AGAR</name>
<keyword evidence="2" id="KW-0472">Membrane</keyword>
<feature type="coiled-coil region" evidence="1">
    <location>
        <begin position="27"/>
        <end position="54"/>
    </location>
</feature>
<evidence type="ECO:0000256" key="2">
    <source>
        <dbReference type="SAM" id="Phobius"/>
    </source>
</evidence>
<dbReference type="EMBL" id="MU155153">
    <property type="protein sequence ID" value="KAF9483473.1"/>
    <property type="molecule type" value="Genomic_DNA"/>
</dbReference>
<evidence type="ECO:0000313" key="4">
    <source>
        <dbReference type="Proteomes" id="UP000807469"/>
    </source>
</evidence>
<keyword evidence="1" id="KW-0175">Coiled coil</keyword>
<keyword evidence="4" id="KW-1185">Reference proteome</keyword>
<sequence>MGTPRRRIPFKLVDEDGEADDNAILDEQQQEALIESLRKENESVNRRYAAALRTIVGLSCLLQLFTFNRNPLLAIFPTAGSDPSIPLPALFTILSLFIHLNLVLLFNADEIRVGFQLSGSLTPLSYQLLYSLSAVAPTLSLLFLKKPWQTTVWWMITPVVIFIVQLVIEAIEQSIQGIADLENMKYTALGA</sequence>
<accession>A0A9P6D5B7</accession>
<dbReference type="Proteomes" id="UP000807469">
    <property type="component" value="Unassembled WGS sequence"/>
</dbReference>
<organism evidence="3 4">
    <name type="scientific">Pholiota conissans</name>
    <dbReference type="NCBI Taxonomy" id="109636"/>
    <lineage>
        <taxon>Eukaryota</taxon>
        <taxon>Fungi</taxon>
        <taxon>Dikarya</taxon>
        <taxon>Basidiomycota</taxon>
        <taxon>Agaricomycotina</taxon>
        <taxon>Agaricomycetes</taxon>
        <taxon>Agaricomycetidae</taxon>
        <taxon>Agaricales</taxon>
        <taxon>Agaricineae</taxon>
        <taxon>Strophariaceae</taxon>
        <taxon>Pholiota</taxon>
    </lineage>
</organism>
<evidence type="ECO:0000256" key="1">
    <source>
        <dbReference type="SAM" id="Coils"/>
    </source>
</evidence>
<protein>
    <submittedName>
        <fullName evidence="3">Uncharacterized protein</fullName>
    </submittedName>
</protein>
<reference evidence="3" key="1">
    <citation type="submission" date="2020-11" db="EMBL/GenBank/DDBJ databases">
        <authorList>
            <consortium name="DOE Joint Genome Institute"/>
            <person name="Ahrendt S."/>
            <person name="Riley R."/>
            <person name="Andreopoulos W."/>
            <person name="Labutti K."/>
            <person name="Pangilinan J."/>
            <person name="Ruiz-Duenas F.J."/>
            <person name="Barrasa J.M."/>
            <person name="Sanchez-Garcia M."/>
            <person name="Camarero S."/>
            <person name="Miyauchi S."/>
            <person name="Serrano A."/>
            <person name="Linde D."/>
            <person name="Babiker R."/>
            <person name="Drula E."/>
            <person name="Ayuso-Fernandez I."/>
            <person name="Pacheco R."/>
            <person name="Padilla G."/>
            <person name="Ferreira P."/>
            <person name="Barriuso J."/>
            <person name="Kellner H."/>
            <person name="Castanera R."/>
            <person name="Alfaro M."/>
            <person name="Ramirez L."/>
            <person name="Pisabarro A.G."/>
            <person name="Kuo A."/>
            <person name="Tritt A."/>
            <person name="Lipzen A."/>
            <person name="He G."/>
            <person name="Yan M."/>
            <person name="Ng V."/>
            <person name="Cullen D."/>
            <person name="Martin F."/>
            <person name="Rosso M.-N."/>
            <person name="Henrissat B."/>
            <person name="Hibbett D."/>
            <person name="Martinez A.T."/>
            <person name="Grigoriev I.V."/>
        </authorList>
    </citation>
    <scope>NUCLEOTIDE SEQUENCE</scope>
    <source>
        <strain evidence="3">CIRM-BRFM 674</strain>
    </source>
</reference>
<comment type="caution">
    <text evidence="3">The sequence shown here is derived from an EMBL/GenBank/DDBJ whole genome shotgun (WGS) entry which is preliminary data.</text>
</comment>
<feature type="transmembrane region" description="Helical" evidence="2">
    <location>
        <begin position="151"/>
        <end position="168"/>
    </location>
</feature>
<gene>
    <name evidence="3" type="ORF">BDN70DRAFT_302213</name>
</gene>
<proteinExistence type="predicted"/>
<keyword evidence="2" id="KW-0812">Transmembrane</keyword>
<evidence type="ECO:0000313" key="3">
    <source>
        <dbReference type="EMBL" id="KAF9483473.1"/>
    </source>
</evidence>